<name>A0A3E0V9R1_9MICO</name>
<accession>A0A3E0V9R1</accession>
<dbReference type="AlphaFoldDB" id="A0A3E0V9R1"/>
<evidence type="ECO:0000313" key="2">
    <source>
        <dbReference type="Proteomes" id="UP000256486"/>
    </source>
</evidence>
<comment type="caution">
    <text evidence="1">The sequence shown here is derived from an EMBL/GenBank/DDBJ whole genome shotgun (WGS) entry which is preliminary data.</text>
</comment>
<evidence type="ECO:0008006" key="3">
    <source>
        <dbReference type="Google" id="ProtNLM"/>
    </source>
</evidence>
<keyword evidence="2" id="KW-1185">Reference proteome</keyword>
<proteinExistence type="predicted"/>
<protein>
    <recommendedName>
        <fullName evidence="3">IrrE N-terminal-like domain-containing protein</fullName>
    </recommendedName>
</protein>
<gene>
    <name evidence="1" type="ORF">B7R54_18815</name>
</gene>
<dbReference type="EMBL" id="NBWZ01000002">
    <property type="protein sequence ID" value="RFA06434.1"/>
    <property type="molecule type" value="Genomic_DNA"/>
</dbReference>
<reference evidence="1 2" key="1">
    <citation type="submission" date="2017-04" db="EMBL/GenBank/DDBJ databases">
        <title>Comparative genome analysis of Subtercola boreus.</title>
        <authorList>
            <person name="Cho Y.-J."/>
            <person name="Cho A."/>
            <person name="Kim O.-S."/>
            <person name="Lee J.-I."/>
        </authorList>
    </citation>
    <scope>NUCLEOTIDE SEQUENCE [LARGE SCALE GENOMIC DNA]</scope>
    <source>
        <strain evidence="1 2">K300</strain>
    </source>
</reference>
<sequence>MLDQVGAAPGDDLETVLRKVQAVVGMPLRLERPMHEWTGSALTAAMAFHERHISLFYAPHRSLVYQLHCIYHELGHVLLQTECRHISKAEMSALSIPIEGVITAYARKLNPTETIAPRNFDLHEIDRTRLTPAARDFEAAEEMVENFAYALAARIRERPLSRMGEVFA</sequence>
<evidence type="ECO:0000313" key="1">
    <source>
        <dbReference type="EMBL" id="RFA06434.1"/>
    </source>
</evidence>
<organism evidence="1 2">
    <name type="scientific">Subtercola boreus</name>
    <dbReference type="NCBI Taxonomy" id="120213"/>
    <lineage>
        <taxon>Bacteria</taxon>
        <taxon>Bacillati</taxon>
        <taxon>Actinomycetota</taxon>
        <taxon>Actinomycetes</taxon>
        <taxon>Micrococcales</taxon>
        <taxon>Microbacteriaceae</taxon>
        <taxon>Subtercola</taxon>
    </lineage>
</organism>
<dbReference type="Proteomes" id="UP000256486">
    <property type="component" value="Unassembled WGS sequence"/>
</dbReference>